<dbReference type="Proteomes" id="UP001396334">
    <property type="component" value="Unassembled WGS sequence"/>
</dbReference>
<evidence type="ECO:0000313" key="3">
    <source>
        <dbReference type="Proteomes" id="UP001396334"/>
    </source>
</evidence>
<gene>
    <name evidence="2" type="ORF">V6N11_067899</name>
</gene>
<accession>A0ABR2ST16</accession>
<name>A0ABR2ST16_9ROSI</name>
<sequence length="173" mass="19160">MGGGLKEIPQLVPKNQGKSSRLLEQTHEQKKDISQLEIDIIEKVNNGGPIWVDQISKKSLNVDGQNVESREDAIGAPPVINSIRNFGVENEVNSRAVEDIDNMSLLVKSNEIFSPESIKTSKQKSNWEFSVDKIFGKKVKSGCVSKQEGPKVKGDLEDRLSSSDIEEKLIEAK</sequence>
<reference evidence="2 3" key="1">
    <citation type="journal article" date="2024" name="G3 (Bethesda)">
        <title>Genome assembly of Hibiscus sabdariffa L. provides insights into metabolisms of medicinal natural products.</title>
        <authorList>
            <person name="Kim T."/>
        </authorList>
    </citation>
    <scope>NUCLEOTIDE SEQUENCE [LARGE SCALE GENOMIC DNA]</scope>
    <source>
        <strain evidence="2">TK-2024</strain>
        <tissue evidence="2">Old leaves</tissue>
    </source>
</reference>
<feature type="region of interest" description="Disordered" evidence="1">
    <location>
        <begin position="1"/>
        <end position="31"/>
    </location>
</feature>
<comment type="caution">
    <text evidence="2">The sequence shown here is derived from an EMBL/GenBank/DDBJ whole genome shotgun (WGS) entry which is preliminary data.</text>
</comment>
<evidence type="ECO:0000256" key="1">
    <source>
        <dbReference type="SAM" id="MobiDB-lite"/>
    </source>
</evidence>
<dbReference type="EMBL" id="JBBPBN010000012">
    <property type="protein sequence ID" value="KAK9028084.1"/>
    <property type="molecule type" value="Genomic_DNA"/>
</dbReference>
<organism evidence="2 3">
    <name type="scientific">Hibiscus sabdariffa</name>
    <name type="common">roselle</name>
    <dbReference type="NCBI Taxonomy" id="183260"/>
    <lineage>
        <taxon>Eukaryota</taxon>
        <taxon>Viridiplantae</taxon>
        <taxon>Streptophyta</taxon>
        <taxon>Embryophyta</taxon>
        <taxon>Tracheophyta</taxon>
        <taxon>Spermatophyta</taxon>
        <taxon>Magnoliopsida</taxon>
        <taxon>eudicotyledons</taxon>
        <taxon>Gunneridae</taxon>
        <taxon>Pentapetalae</taxon>
        <taxon>rosids</taxon>
        <taxon>malvids</taxon>
        <taxon>Malvales</taxon>
        <taxon>Malvaceae</taxon>
        <taxon>Malvoideae</taxon>
        <taxon>Hibiscus</taxon>
    </lineage>
</organism>
<proteinExistence type="predicted"/>
<protein>
    <submittedName>
        <fullName evidence="2">Uncharacterized protein</fullName>
    </submittedName>
</protein>
<evidence type="ECO:0000313" key="2">
    <source>
        <dbReference type="EMBL" id="KAK9028084.1"/>
    </source>
</evidence>
<keyword evidence="3" id="KW-1185">Reference proteome</keyword>